<dbReference type="InterPro" id="IPR027785">
    <property type="entry name" value="UvrD-like_helicase_C"/>
</dbReference>
<reference evidence="4 5" key="2">
    <citation type="journal article" date="2017" name="Genome Biol. Evol.">
        <title>Trajectories and Drivers of Genome Evolution in Surface-Associated Marine Phaeobacter.</title>
        <authorList>
            <person name="Freese H.M."/>
            <person name="Sikorski J."/>
            <person name="Bunk B."/>
            <person name="Scheuner C."/>
            <person name="Meier-Kolthoff J.P."/>
            <person name="Sproer C."/>
            <person name="Gram L."/>
            <person name="Overmann J."/>
        </authorList>
    </citation>
    <scope>NUCLEOTIDE SEQUENCE [LARGE SCALE GENOMIC DNA]</scope>
    <source>
        <strain evidence="4 5">P88</strain>
    </source>
</reference>
<keyword evidence="4" id="KW-0269">Exonuclease</keyword>
<reference evidence="4 5" key="1">
    <citation type="journal article" date="2017" name="Front. Microbiol.">
        <title>Phaeobacter piscinae sp. nov., a species of the Roseobacter group and potential aquaculture probiont.</title>
        <authorList>
            <person name="Sonnenschein E.C."/>
            <person name="Phippen C.B.W."/>
            <person name="Nielsen K.F."/>
            <person name="Mateiu R.V."/>
            <person name="Melchiorsen J."/>
            <person name="Gram L."/>
            <person name="Overmann J."/>
            <person name="Freese H.M."/>
        </authorList>
    </citation>
    <scope>NUCLEOTIDE SEQUENCE [LARGE SCALE GENOMIC DNA]</scope>
    <source>
        <strain evidence="4 5">P88</strain>
    </source>
</reference>
<dbReference type="GO" id="GO:0004527">
    <property type="term" value="F:exonuclease activity"/>
    <property type="evidence" value="ECO:0007669"/>
    <property type="project" value="UniProtKB-KW"/>
</dbReference>
<dbReference type="EMBL" id="CP010725">
    <property type="protein sequence ID" value="AUQ97650.1"/>
    <property type="molecule type" value="Genomic_DNA"/>
</dbReference>
<organism evidence="4 5">
    <name type="scientific">Phaeobacter inhibens</name>
    <dbReference type="NCBI Taxonomy" id="221822"/>
    <lineage>
        <taxon>Bacteria</taxon>
        <taxon>Pseudomonadati</taxon>
        <taxon>Pseudomonadota</taxon>
        <taxon>Alphaproteobacteria</taxon>
        <taxon>Rhodobacterales</taxon>
        <taxon>Roseobacteraceae</taxon>
        <taxon>Phaeobacter</taxon>
    </lineage>
</organism>
<dbReference type="RefSeq" id="WP_102882914.1">
    <property type="nucleotide sequence ID" value="NZ_CP010725.1"/>
</dbReference>
<dbReference type="GO" id="GO:0003678">
    <property type="term" value="F:DNA helicase activity"/>
    <property type="evidence" value="ECO:0007669"/>
    <property type="project" value="UniProtKB-ARBA"/>
</dbReference>
<keyword evidence="1" id="KW-0547">Nucleotide-binding</keyword>
<sequence length="436" mass="49015">MNMLNAEQNAVVNAIASMQGGDRLVVSGRAGSGKTYAIANSVSDRKALFLTPTHPARSVLEQELPDKRHKVMTIHSAIGWYKGRDNDLEAVEGYRPAKKAGRGGESASAFAKADIIIVDEFSMVGSFLFRAVEEYANEFDLPVVYSGDRFQLPPVQDREVITKQGFPTITLNKSMRFSEDSEIFKLGELLRDAIENRPTDDLPCLFGRDAVRVVPGQTWMDGLTSEYSRGGNLLAVTADNETLRRLRHKVRQVDHDRLCAGDVVMSKQTDDQFRNGERFTIQNVGRDIRILSDVPRCLSRSHELKVNGYALGFDGTNKIAFVLKREKDADKLSKRIHDLYNKGELDRDEAGRVLDWLDGINRFELSTLATVHKSQGRSVDTVYIDTATVLRKPHWLSPITHKRLLYTAITRARKEVVFYQMPTYCTADETNLLMAA</sequence>
<protein>
    <submittedName>
        <fullName evidence="4">Exonuclease V subunit alpha</fullName>
    </submittedName>
</protein>
<dbReference type="SUPFAM" id="SSF52540">
    <property type="entry name" value="P-loop containing nucleoside triphosphate hydrolases"/>
    <property type="match status" value="1"/>
</dbReference>
<keyword evidence="2" id="KW-0067">ATP-binding</keyword>
<dbReference type="GO" id="GO:0005524">
    <property type="term" value="F:ATP binding"/>
    <property type="evidence" value="ECO:0007669"/>
    <property type="project" value="UniProtKB-KW"/>
</dbReference>
<evidence type="ECO:0000256" key="2">
    <source>
        <dbReference type="ARBA" id="ARBA00022840"/>
    </source>
</evidence>
<dbReference type="AlphaFoldDB" id="A0A2I7K585"/>
<keyword evidence="4" id="KW-0540">Nuclease</keyword>
<dbReference type="InterPro" id="IPR027417">
    <property type="entry name" value="P-loop_NTPase"/>
</dbReference>
<dbReference type="PANTHER" id="PTHR43788">
    <property type="entry name" value="DNA2/NAM7 HELICASE FAMILY MEMBER"/>
    <property type="match status" value="1"/>
</dbReference>
<evidence type="ECO:0000259" key="3">
    <source>
        <dbReference type="Pfam" id="PF13538"/>
    </source>
</evidence>
<dbReference type="Pfam" id="PF13538">
    <property type="entry name" value="UvrD_C_2"/>
    <property type="match status" value="1"/>
</dbReference>
<dbReference type="InterPro" id="IPR050534">
    <property type="entry name" value="Coronavir_polyprotein_1ab"/>
</dbReference>
<feature type="domain" description="UvrD-like helicase C-terminal" evidence="3">
    <location>
        <begin position="368"/>
        <end position="418"/>
    </location>
</feature>
<evidence type="ECO:0000313" key="5">
    <source>
        <dbReference type="Proteomes" id="UP000236447"/>
    </source>
</evidence>
<dbReference type="Proteomes" id="UP000236447">
    <property type="component" value="Chromosome"/>
</dbReference>
<evidence type="ECO:0000256" key="1">
    <source>
        <dbReference type="ARBA" id="ARBA00022741"/>
    </source>
</evidence>
<dbReference type="Gene3D" id="3.40.50.300">
    <property type="entry name" value="P-loop containing nucleotide triphosphate hydrolases"/>
    <property type="match status" value="2"/>
</dbReference>
<dbReference type="Pfam" id="PF13604">
    <property type="entry name" value="AAA_30"/>
    <property type="match status" value="1"/>
</dbReference>
<keyword evidence="4" id="KW-0378">Hydrolase</keyword>
<evidence type="ECO:0000313" key="4">
    <source>
        <dbReference type="EMBL" id="AUQ97650.1"/>
    </source>
</evidence>
<proteinExistence type="predicted"/>
<dbReference type="PANTHER" id="PTHR43788:SF6">
    <property type="entry name" value="DNA HELICASE B"/>
    <property type="match status" value="1"/>
</dbReference>
<accession>A0A2I7K585</accession>
<gene>
    <name evidence="4" type="ORF">PhaeoP88_00246</name>
</gene>
<dbReference type="CDD" id="cd18809">
    <property type="entry name" value="SF1_C_RecD"/>
    <property type="match status" value="1"/>
</dbReference>
<name>A0A2I7K585_9RHOB</name>